<name>A0AAP0KUM2_9MAGN</name>
<keyword evidence="2" id="KW-0433">Leucine-rich repeat</keyword>
<evidence type="ECO:0000256" key="2">
    <source>
        <dbReference type="ARBA" id="ARBA00022614"/>
    </source>
</evidence>
<dbReference type="Pfam" id="PF08263">
    <property type="entry name" value="LRRNT_2"/>
    <property type="match status" value="1"/>
</dbReference>
<dbReference type="Pfam" id="PF00560">
    <property type="entry name" value="LRR_1"/>
    <property type="match status" value="3"/>
</dbReference>
<evidence type="ECO:0000256" key="5">
    <source>
        <dbReference type="ARBA" id="ARBA00022737"/>
    </source>
</evidence>
<organism evidence="10 11">
    <name type="scientific">Stephania cephalantha</name>
    <dbReference type="NCBI Taxonomy" id="152367"/>
    <lineage>
        <taxon>Eukaryota</taxon>
        <taxon>Viridiplantae</taxon>
        <taxon>Streptophyta</taxon>
        <taxon>Embryophyta</taxon>
        <taxon>Tracheophyta</taxon>
        <taxon>Spermatophyta</taxon>
        <taxon>Magnoliopsida</taxon>
        <taxon>Ranunculales</taxon>
        <taxon>Menispermaceae</taxon>
        <taxon>Menispermoideae</taxon>
        <taxon>Cissampelideae</taxon>
        <taxon>Stephania</taxon>
    </lineage>
</organism>
<comment type="subcellular location">
    <subcellularLocation>
        <location evidence="1">Membrane</location>
        <topology evidence="1">Single-pass membrane protein</topology>
    </subcellularLocation>
</comment>
<evidence type="ECO:0000259" key="9">
    <source>
        <dbReference type="Pfam" id="PF08263"/>
    </source>
</evidence>
<evidence type="ECO:0000313" key="10">
    <source>
        <dbReference type="EMBL" id="KAK9159043.1"/>
    </source>
</evidence>
<keyword evidence="4" id="KW-0732">Signal</keyword>
<dbReference type="PANTHER" id="PTHR48060">
    <property type="entry name" value="DNA DAMAGE-REPAIR/TOLERATION PROTEIN DRT100"/>
    <property type="match status" value="1"/>
</dbReference>
<keyword evidence="5" id="KW-0677">Repeat</keyword>
<proteinExistence type="predicted"/>
<evidence type="ECO:0000256" key="4">
    <source>
        <dbReference type="ARBA" id="ARBA00022729"/>
    </source>
</evidence>
<protein>
    <recommendedName>
        <fullName evidence="9">Leucine-rich repeat-containing N-terminal plant-type domain-containing protein</fullName>
    </recommendedName>
</protein>
<evidence type="ECO:0000256" key="3">
    <source>
        <dbReference type="ARBA" id="ARBA00022692"/>
    </source>
</evidence>
<dbReference type="SUPFAM" id="SSF52058">
    <property type="entry name" value="L domain-like"/>
    <property type="match status" value="1"/>
</dbReference>
<dbReference type="InterPro" id="IPR032675">
    <property type="entry name" value="LRR_dom_sf"/>
</dbReference>
<keyword evidence="3" id="KW-0812">Transmembrane</keyword>
<reference evidence="10 11" key="1">
    <citation type="submission" date="2024-01" db="EMBL/GenBank/DDBJ databases">
        <title>Genome assemblies of Stephania.</title>
        <authorList>
            <person name="Yang L."/>
        </authorList>
    </citation>
    <scope>NUCLEOTIDE SEQUENCE [LARGE SCALE GENOMIC DNA]</scope>
    <source>
        <strain evidence="10">JXDWG</strain>
        <tissue evidence="10">Leaf</tissue>
    </source>
</reference>
<keyword evidence="7" id="KW-0472">Membrane</keyword>
<evidence type="ECO:0000256" key="7">
    <source>
        <dbReference type="ARBA" id="ARBA00023136"/>
    </source>
</evidence>
<keyword evidence="8" id="KW-0325">Glycoprotein</keyword>
<evidence type="ECO:0000256" key="6">
    <source>
        <dbReference type="ARBA" id="ARBA00022989"/>
    </source>
</evidence>
<dbReference type="InterPro" id="IPR001611">
    <property type="entry name" value="Leu-rich_rpt"/>
</dbReference>
<dbReference type="Proteomes" id="UP001419268">
    <property type="component" value="Unassembled WGS sequence"/>
</dbReference>
<sequence length="252" mass="27559">MEVEEIEARAELGLSLLGSTPNVNHPSEEFEVRQCGCGGGGELRIALIVTDGVVRPTILFPPKLRRLKMVVSVALDKSAGESDKLSLLSFKDKIAQDPLQVLNSWNDSVSFCEWTGIICDSNNQRVVTLSLEGWRLAGSLTPSIGNLTFLTGINLRNNSFHGEIPQDLGRLSHLQYLNLTRNLFSGEIPQNLSHCLDLKVLDVVYNELVGNIPNQLSSLTKLEILGLGANNLTGAIPPWIGNFSSLLLFLLQ</sequence>
<dbReference type="FunFam" id="3.80.10.10:FF:000275">
    <property type="entry name" value="Leucine-rich repeat receptor-like protein kinase"/>
    <property type="match status" value="1"/>
</dbReference>
<dbReference type="EMBL" id="JBBNAG010000002">
    <property type="protein sequence ID" value="KAK9159043.1"/>
    <property type="molecule type" value="Genomic_DNA"/>
</dbReference>
<feature type="domain" description="Leucine-rich repeat-containing N-terminal plant-type" evidence="9">
    <location>
        <begin position="82"/>
        <end position="120"/>
    </location>
</feature>
<evidence type="ECO:0000256" key="8">
    <source>
        <dbReference type="ARBA" id="ARBA00023180"/>
    </source>
</evidence>
<gene>
    <name evidence="10" type="ORF">Scep_005617</name>
</gene>
<dbReference type="PANTHER" id="PTHR48060:SF21">
    <property type="entry name" value="L DOMAIN-LIKE PROTEIN"/>
    <property type="match status" value="1"/>
</dbReference>
<dbReference type="GO" id="GO:0016020">
    <property type="term" value="C:membrane"/>
    <property type="evidence" value="ECO:0007669"/>
    <property type="project" value="UniProtKB-SubCell"/>
</dbReference>
<dbReference type="AlphaFoldDB" id="A0AAP0KUM2"/>
<accession>A0AAP0KUM2</accession>
<keyword evidence="11" id="KW-1185">Reference proteome</keyword>
<comment type="caution">
    <text evidence="10">The sequence shown here is derived from an EMBL/GenBank/DDBJ whole genome shotgun (WGS) entry which is preliminary data.</text>
</comment>
<dbReference type="Gene3D" id="3.80.10.10">
    <property type="entry name" value="Ribonuclease Inhibitor"/>
    <property type="match status" value="1"/>
</dbReference>
<dbReference type="InterPro" id="IPR013210">
    <property type="entry name" value="LRR_N_plant-typ"/>
</dbReference>
<evidence type="ECO:0000256" key="1">
    <source>
        <dbReference type="ARBA" id="ARBA00004167"/>
    </source>
</evidence>
<dbReference type="InterPro" id="IPR053211">
    <property type="entry name" value="DNA_repair-toleration"/>
</dbReference>
<evidence type="ECO:0000313" key="11">
    <source>
        <dbReference type="Proteomes" id="UP001419268"/>
    </source>
</evidence>
<keyword evidence="6" id="KW-1133">Transmembrane helix</keyword>